<evidence type="ECO:0000256" key="5">
    <source>
        <dbReference type="ARBA" id="ARBA00023235"/>
    </source>
</evidence>
<proteinExistence type="inferred from homology"/>
<evidence type="ECO:0000256" key="1">
    <source>
        <dbReference type="ARBA" id="ARBA00004613"/>
    </source>
</evidence>
<dbReference type="EC" id="5.3.3.12" evidence="8"/>
<dbReference type="GO" id="GO:0004167">
    <property type="term" value="F:dopachrome isomerase activity"/>
    <property type="evidence" value="ECO:0007669"/>
    <property type="project" value="UniProtKB-EC"/>
</dbReference>
<dbReference type="SUPFAM" id="SSF55331">
    <property type="entry name" value="Tautomerase/MIF"/>
    <property type="match status" value="1"/>
</dbReference>
<accession>A0AAV9I680</accession>
<comment type="similarity">
    <text evidence="2">Belongs to the MIF family.</text>
</comment>
<evidence type="ECO:0000313" key="14">
    <source>
        <dbReference type="Proteomes" id="UP001300502"/>
    </source>
</evidence>
<evidence type="ECO:0000256" key="9">
    <source>
        <dbReference type="ARBA" id="ARBA00039086"/>
    </source>
</evidence>
<organism evidence="13 14">
    <name type="scientific">Galdieria yellowstonensis</name>
    <dbReference type="NCBI Taxonomy" id="3028027"/>
    <lineage>
        <taxon>Eukaryota</taxon>
        <taxon>Rhodophyta</taxon>
        <taxon>Bangiophyceae</taxon>
        <taxon>Galdieriales</taxon>
        <taxon>Galdieriaceae</taxon>
        <taxon>Galdieria</taxon>
    </lineage>
</organism>
<evidence type="ECO:0000256" key="8">
    <source>
        <dbReference type="ARBA" id="ARBA00038932"/>
    </source>
</evidence>
<evidence type="ECO:0000256" key="11">
    <source>
        <dbReference type="ARBA" id="ARBA00041912"/>
    </source>
</evidence>
<keyword evidence="3" id="KW-0202">Cytokine</keyword>
<keyword evidence="5" id="KW-0413">Isomerase</keyword>
<keyword evidence="14" id="KW-1185">Reference proteome</keyword>
<dbReference type="GO" id="GO:0050178">
    <property type="term" value="F:phenylpyruvate tautomerase activity"/>
    <property type="evidence" value="ECO:0007669"/>
    <property type="project" value="UniProtKB-EC"/>
</dbReference>
<dbReference type="PANTHER" id="PTHR11954:SF6">
    <property type="entry name" value="MACROPHAGE MIGRATION INHIBITORY FACTOR"/>
    <property type="match status" value="1"/>
</dbReference>
<evidence type="ECO:0000256" key="7">
    <source>
        <dbReference type="ARBA" id="ARBA00036823"/>
    </source>
</evidence>
<dbReference type="Gene3D" id="3.30.429.10">
    <property type="entry name" value="Macrophage Migration Inhibitory Factor"/>
    <property type="match status" value="1"/>
</dbReference>
<evidence type="ECO:0000313" key="13">
    <source>
        <dbReference type="EMBL" id="KAK4522599.1"/>
    </source>
</evidence>
<dbReference type="Proteomes" id="UP001300502">
    <property type="component" value="Unassembled WGS sequence"/>
</dbReference>
<evidence type="ECO:0000256" key="6">
    <source>
        <dbReference type="ARBA" id="ARBA00036735"/>
    </source>
</evidence>
<name>A0AAV9I680_9RHOD</name>
<dbReference type="InterPro" id="IPR001398">
    <property type="entry name" value="Macrophage_inhib_fac"/>
</dbReference>
<comment type="catalytic activity">
    <reaction evidence="6">
        <text>3-phenylpyruvate = enol-phenylpyruvate</text>
        <dbReference type="Rhea" id="RHEA:17097"/>
        <dbReference type="ChEBI" id="CHEBI:16815"/>
        <dbReference type="ChEBI" id="CHEBI:18005"/>
        <dbReference type="EC" id="5.3.2.1"/>
    </reaction>
</comment>
<dbReference type="EC" id="5.3.2.1" evidence="9"/>
<dbReference type="InterPro" id="IPR014347">
    <property type="entry name" value="Tautomerase/MIF_sf"/>
</dbReference>
<evidence type="ECO:0000256" key="3">
    <source>
        <dbReference type="ARBA" id="ARBA00022514"/>
    </source>
</evidence>
<evidence type="ECO:0000256" key="4">
    <source>
        <dbReference type="ARBA" id="ARBA00022525"/>
    </source>
</evidence>
<dbReference type="AlphaFoldDB" id="A0AAV9I680"/>
<comment type="subcellular location">
    <subcellularLocation>
        <location evidence="1">Secreted</location>
    </subcellularLocation>
</comment>
<keyword evidence="4" id="KW-0964">Secreted</keyword>
<evidence type="ECO:0000256" key="10">
    <source>
        <dbReference type="ARBA" id="ARBA00041631"/>
    </source>
</evidence>
<reference evidence="13 14" key="1">
    <citation type="submission" date="2022-07" db="EMBL/GenBank/DDBJ databases">
        <title>Genome-wide signatures of adaptation to extreme environments.</title>
        <authorList>
            <person name="Cho C.H."/>
            <person name="Yoon H.S."/>
        </authorList>
    </citation>
    <scope>NUCLEOTIDE SEQUENCE [LARGE SCALE GENOMIC DNA]</scope>
    <source>
        <strain evidence="13 14">108.79 E11</strain>
    </source>
</reference>
<comment type="caution">
    <text evidence="13">The sequence shown here is derived from an EMBL/GenBank/DDBJ whole genome shotgun (WGS) entry which is preliminary data.</text>
</comment>
<dbReference type="Pfam" id="PF01187">
    <property type="entry name" value="MIF"/>
    <property type="match status" value="1"/>
</dbReference>
<dbReference type="GO" id="GO:0005125">
    <property type="term" value="F:cytokine activity"/>
    <property type="evidence" value="ECO:0007669"/>
    <property type="project" value="UniProtKB-KW"/>
</dbReference>
<dbReference type="EMBL" id="JANCYU010000006">
    <property type="protein sequence ID" value="KAK4522599.1"/>
    <property type="molecule type" value="Genomic_DNA"/>
</dbReference>
<protein>
    <recommendedName>
        <fullName evidence="12">L-dopachrome isomerase</fullName>
        <ecNumber evidence="9">5.3.2.1</ecNumber>
        <ecNumber evidence="8">5.3.3.12</ecNumber>
    </recommendedName>
    <alternativeName>
        <fullName evidence="10">L-dopachrome tautomerase</fullName>
    </alternativeName>
    <alternativeName>
        <fullName evidence="11">Phenylpyruvate tautomerase</fullName>
    </alternativeName>
</protein>
<dbReference type="GO" id="GO:0005615">
    <property type="term" value="C:extracellular space"/>
    <property type="evidence" value="ECO:0007669"/>
    <property type="project" value="UniProtKB-KW"/>
</dbReference>
<dbReference type="PANTHER" id="PTHR11954">
    <property type="entry name" value="D-DOPACHROME DECARBOXYLASE"/>
    <property type="match status" value="1"/>
</dbReference>
<gene>
    <name evidence="13" type="ORF">GAYE_PCTG10G0489</name>
</gene>
<evidence type="ECO:0000256" key="12">
    <source>
        <dbReference type="ARBA" id="ARBA00042730"/>
    </source>
</evidence>
<comment type="catalytic activity">
    <reaction evidence="7">
        <text>L-dopachrome = 5,6-dihydroxyindole-2-carboxylate</text>
        <dbReference type="Rhea" id="RHEA:13041"/>
        <dbReference type="ChEBI" id="CHEBI:16875"/>
        <dbReference type="ChEBI" id="CHEBI:57509"/>
        <dbReference type="EC" id="5.3.3.12"/>
    </reaction>
</comment>
<evidence type="ECO:0000256" key="2">
    <source>
        <dbReference type="ARBA" id="ARBA00005851"/>
    </source>
</evidence>
<sequence>MPALIITTNASFTDEVLKELLPQLSKSVAEALHKPEHYMCVGVTKASMMIFGGSDEPCAFTTLSSIGSINRKSNEKVSAIVCDLLQKYLKIAPSRTYIQFTDSAPENFGHNSSTF</sequence>